<name>A0AAX3Y588_RHOOP</name>
<dbReference type="RefSeq" id="WP_269592706.1">
    <property type="nucleotide sequence ID" value="NZ_CP130953.1"/>
</dbReference>
<dbReference type="EMBL" id="JAPWIS010000039">
    <property type="protein sequence ID" value="MCZ4589954.1"/>
    <property type="molecule type" value="Genomic_DNA"/>
</dbReference>
<dbReference type="Proteomes" id="UP001231166">
    <property type="component" value="Chromosome"/>
</dbReference>
<evidence type="ECO:0000313" key="3">
    <source>
        <dbReference type="EMBL" id="WLF44480.1"/>
    </source>
</evidence>
<dbReference type="AlphaFoldDB" id="A0AAX3Y588"/>
<dbReference type="EMBL" id="CP130953">
    <property type="protein sequence ID" value="WLF44480.1"/>
    <property type="molecule type" value="Genomic_DNA"/>
</dbReference>
<feature type="signal peptide" evidence="1">
    <location>
        <begin position="1"/>
        <end position="32"/>
    </location>
</feature>
<reference evidence="2" key="1">
    <citation type="submission" date="2022-12" db="EMBL/GenBank/DDBJ databases">
        <authorList>
            <person name="Krivoruchko A.V."/>
            <person name="Elkin A."/>
        </authorList>
    </citation>
    <scope>NUCLEOTIDE SEQUENCE</scope>
    <source>
        <strain evidence="2">IEGM 249</strain>
    </source>
</reference>
<proteinExistence type="predicted"/>
<evidence type="ECO:0000313" key="5">
    <source>
        <dbReference type="Proteomes" id="UP001231166"/>
    </source>
</evidence>
<dbReference type="Proteomes" id="UP001066327">
    <property type="component" value="Unassembled WGS sequence"/>
</dbReference>
<evidence type="ECO:0008006" key="6">
    <source>
        <dbReference type="Google" id="ProtNLM"/>
    </source>
</evidence>
<evidence type="ECO:0000256" key="1">
    <source>
        <dbReference type="SAM" id="SignalP"/>
    </source>
</evidence>
<evidence type="ECO:0000313" key="2">
    <source>
        <dbReference type="EMBL" id="MCZ4589954.1"/>
    </source>
</evidence>
<protein>
    <recommendedName>
        <fullName evidence="6">Secreted protein</fullName>
    </recommendedName>
</protein>
<evidence type="ECO:0000313" key="4">
    <source>
        <dbReference type="Proteomes" id="UP001066327"/>
    </source>
</evidence>
<keyword evidence="1" id="KW-0732">Signal</keyword>
<gene>
    <name evidence="2" type="ORF">O4328_41075</name>
    <name evidence="3" type="ORF">Q5707_21220</name>
</gene>
<reference evidence="3" key="2">
    <citation type="submission" date="2023-07" db="EMBL/GenBank/DDBJ databases">
        <title>Genomic analysis of Rhodococcus opacus VOC-14 with glycol ethers degradation activity.</title>
        <authorList>
            <person name="Narkevich D.A."/>
            <person name="Hlushen A.M."/>
            <person name="Akhremchuk A.E."/>
            <person name="Sikolenko M.A."/>
            <person name="Valentovich L.N."/>
        </authorList>
    </citation>
    <scope>NUCLEOTIDE SEQUENCE</scope>
    <source>
        <strain evidence="3">VOC-14</strain>
    </source>
</reference>
<accession>A0AAX3Y588</accession>
<organism evidence="3 5">
    <name type="scientific">Rhodococcus opacus</name>
    <name type="common">Nocardia opaca</name>
    <dbReference type="NCBI Taxonomy" id="37919"/>
    <lineage>
        <taxon>Bacteria</taxon>
        <taxon>Bacillati</taxon>
        <taxon>Actinomycetota</taxon>
        <taxon>Actinomycetes</taxon>
        <taxon>Mycobacteriales</taxon>
        <taxon>Nocardiaceae</taxon>
        <taxon>Rhodococcus</taxon>
    </lineage>
</organism>
<feature type="chain" id="PRO_5043802764" description="Secreted protein" evidence="1">
    <location>
        <begin position="33"/>
        <end position="107"/>
    </location>
</feature>
<keyword evidence="4" id="KW-1185">Reference proteome</keyword>
<sequence>MPHTPNRTAAAALATATIITAPALFLAPTAGATEYITGYPTYSDCIKAENAYHQTHPGAYARCGSMPGKASGWELAYEPETNRPAPTTWNEIGANFLHDFITGFFDS</sequence>